<gene>
    <name evidence="3" type="ORF">G6L72_23680</name>
    <name evidence="4" type="ORF">G6M88_23995</name>
</gene>
<dbReference type="RefSeq" id="WP_065699085.1">
    <property type="nucleotide sequence ID" value="NZ_CP049209.1"/>
</dbReference>
<evidence type="ECO:0000313" key="3">
    <source>
        <dbReference type="EMBL" id="NTF39699.1"/>
    </source>
</evidence>
<feature type="coiled-coil region" evidence="1">
    <location>
        <begin position="93"/>
        <end position="120"/>
    </location>
</feature>
<name>A0AAE7RAM6_9HYPH</name>
<evidence type="ECO:0000313" key="6">
    <source>
        <dbReference type="Proteomes" id="UP000822331"/>
    </source>
</evidence>
<reference evidence="3 6" key="1">
    <citation type="journal article" date="2020" name="Science">
        <title>Unexpected conservation and global transmission of agrobacterial virulence plasmids.</title>
        <authorList>
            <person name="Weisberg A.J."/>
            <person name="Davis E.W. 2nd"/>
            <person name="Tabima J."/>
            <person name="Belcher M.S."/>
            <person name="Miller M."/>
            <person name="Kuo C.H."/>
            <person name="Loper J.E."/>
            <person name="Grunwald N.J."/>
            <person name="Putnam M.L."/>
            <person name="Chang J.H."/>
        </authorList>
    </citation>
    <scope>NUCLEOTIDE SEQUENCE [LARGE SCALE GENOMIC DNA]</scope>
    <source>
        <strain evidence="3 6">A19/93</strain>
    </source>
</reference>
<keyword evidence="4" id="KW-0614">Plasmid</keyword>
<evidence type="ECO:0000313" key="5">
    <source>
        <dbReference type="Proteomes" id="UP000663912"/>
    </source>
</evidence>
<sequence>MSKNSLDDEKIKLPASSKRIMTVAAVFSVAWLLASGTIAWIYHCGSHAPLKINEWGDYAAGASAPLAFLWLVVAVFLQSRELREQRQELAWTRKEFKHNRTVMQAQADEAKNQAAFIKQQTIILANNHAIREAEEIYLASIELVTTRLRQYTHAWDIVLVNQDGSVDTGSGSPFRIAAELYAGLNDSLVIPTTTKTMRTRLRNFREHNKDSRLIAKAPMDFARICSAVVESADKIDGLPDIFRIKARTLELDTLKAQVLFLKERLPPTSFFASLIDD</sequence>
<dbReference type="Proteomes" id="UP000663912">
    <property type="component" value="Plasmid pW2_73_2"/>
</dbReference>
<keyword evidence="6" id="KW-1185">Reference proteome</keyword>
<proteinExistence type="predicted"/>
<evidence type="ECO:0000256" key="2">
    <source>
        <dbReference type="SAM" id="Phobius"/>
    </source>
</evidence>
<feature type="transmembrane region" description="Helical" evidence="2">
    <location>
        <begin position="20"/>
        <end position="43"/>
    </location>
</feature>
<dbReference type="Proteomes" id="UP000822331">
    <property type="component" value="Unassembled WGS sequence"/>
</dbReference>
<keyword evidence="1" id="KW-0175">Coiled coil</keyword>
<keyword evidence="2" id="KW-0812">Transmembrane</keyword>
<keyword evidence="2" id="KW-0472">Membrane</keyword>
<dbReference type="AlphaFoldDB" id="A0AAE7RAM6"/>
<reference evidence="4" key="2">
    <citation type="submission" date="2020-02" db="EMBL/GenBank/DDBJ databases">
        <title>Unexpected conservation and global transmission of agrobacterial virulence plasmids.</title>
        <authorList>
            <person name="Weisberg A.J."/>
            <person name="Davis E.W. II"/>
            <person name="Tabima J.R."/>
            <person name="Belcher M.S."/>
            <person name="Miller M."/>
            <person name="Kuo C.-H."/>
            <person name="Loper J.E."/>
            <person name="Grunwald N.J."/>
            <person name="Putnam M.L."/>
            <person name="Chang J.H."/>
        </authorList>
    </citation>
    <scope>NUCLEOTIDE SEQUENCE</scope>
    <source>
        <strain evidence="4">W2/73</strain>
        <plasmid evidence="4">pW2_73_2</plasmid>
    </source>
</reference>
<dbReference type="EMBL" id="JAAMCP010000016">
    <property type="protein sequence ID" value="NTF39699.1"/>
    <property type="molecule type" value="Genomic_DNA"/>
</dbReference>
<dbReference type="KEGG" id="arui:G6M88_23995"/>
<geneLocation type="plasmid" evidence="4 5">
    <name>pW2_73_2</name>
</geneLocation>
<evidence type="ECO:0000256" key="1">
    <source>
        <dbReference type="SAM" id="Coils"/>
    </source>
</evidence>
<feature type="transmembrane region" description="Helical" evidence="2">
    <location>
        <begin position="55"/>
        <end position="77"/>
    </location>
</feature>
<organism evidence="4 5">
    <name type="scientific">Agrobacterium rubi</name>
    <dbReference type="NCBI Taxonomy" id="28099"/>
    <lineage>
        <taxon>Bacteria</taxon>
        <taxon>Pseudomonadati</taxon>
        <taxon>Pseudomonadota</taxon>
        <taxon>Alphaproteobacteria</taxon>
        <taxon>Hyphomicrobiales</taxon>
        <taxon>Rhizobiaceae</taxon>
        <taxon>Rhizobium/Agrobacterium group</taxon>
        <taxon>Agrobacterium</taxon>
    </lineage>
</organism>
<protein>
    <submittedName>
        <fullName evidence="4">Uncharacterized protein</fullName>
    </submittedName>
</protein>
<keyword evidence="2" id="KW-1133">Transmembrane helix</keyword>
<dbReference type="EMBL" id="CP049209">
    <property type="protein sequence ID" value="QTG03523.1"/>
    <property type="molecule type" value="Genomic_DNA"/>
</dbReference>
<evidence type="ECO:0000313" key="4">
    <source>
        <dbReference type="EMBL" id="QTG03523.1"/>
    </source>
</evidence>
<accession>A0AAE7RAM6</accession>